<evidence type="ECO:0000313" key="5">
    <source>
        <dbReference type="Proteomes" id="UP000199054"/>
    </source>
</evidence>
<name>A0A1H8NQQ8_9RHOB</name>
<feature type="compositionally biased region" description="Basic and acidic residues" evidence="1">
    <location>
        <begin position="10"/>
        <end position="27"/>
    </location>
</feature>
<evidence type="ECO:0000313" key="3">
    <source>
        <dbReference type="EMBL" id="SEO29295.1"/>
    </source>
</evidence>
<sequence length="74" mass="8061">MPVDGQQQHRSSDTVRNRSETKTDRSAGEAGAPVDMDYYRKSKQVGARLTLGAWAPALVLLALIAMASLWFLVG</sequence>
<keyword evidence="2" id="KW-0812">Transmembrane</keyword>
<protein>
    <submittedName>
        <fullName evidence="4">Uncharacterized protein</fullName>
    </submittedName>
</protein>
<gene>
    <name evidence="3" type="ORF">SAMN04489859_10612</name>
    <name evidence="4" type="ORF">SAMN04489859_10683</name>
</gene>
<keyword evidence="2" id="KW-1133">Transmembrane helix</keyword>
<proteinExistence type="predicted"/>
<dbReference type="EMBL" id="FODE01000061">
    <property type="protein sequence ID" value="SEO29295.1"/>
    <property type="molecule type" value="Genomic_DNA"/>
</dbReference>
<evidence type="ECO:0000313" key="4">
    <source>
        <dbReference type="EMBL" id="SEO31991.1"/>
    </source>
</evidence>
<dbReference type="Proteomes" id="UP000199054">
    <property type="component" value="Unassembled WGS sequence"/>
</dbReference>
<feature type="region of interest" description="Disordered" evidence="1">
    <location>
        <begin position="1"/>
        <end position="33"/>
    </location>
</feature>
<feature type="transmembrane region" description="Helical" evidence="2">
    <location>
        <begin position="49"/>
        <end position="73"/>
    </location>
</feature>
<keyword evidence="2" id="KW-0472">Membrane</keyword>
<keyword evidence="5" id="KW-1185">Reference proteome</keyword>
<evidence type="ECO:0000256" key="2">
    <source>
        <dbReference type="SAM" id="Phobius"/>
    </source>
</evidence>
<reference evidence="4 5" key="1">
    <citation type="submission" date="2016-10" db="EMBL/GenBank/DDBJ databases">
        <authorList>
            <person name="de Groot N.N."/>
        </authorList>
    </citation>
    <scope>NUCLEOTIDE SEQUENCE [LARGE SCALE GENOMIC DNA]</scope>
    <source>
        <strain evidence="4 5">DSM 8512</strain>
    </source>
</reference>
<organism evidence="4 5">
    <name type="scientific">Paracoccus alcaliphilus</name>
    <dbReference type="NCBI Taxonomy" id="34002"/>
    <lineage>
        <taxon>Bacteria</taxon>
        <taxon>Pseudomonadati</taxon>
        <taxon>Pseudomonadota</taxon>
        <taxon>Alphaproteobacteria</taxon>
        <taxon>Rhodobacterales</taxon>
        <taxon>Paracoccaceae</taxon>
        <taxon>Paracoccus</taxon>
    </lineage>
</organism>
<dbReference type="AlphaFoldDB" id="A0A1H8NQQ8"/>
<accession>A0A1H8NQQ8</accession>
<evidence type="ECO:0000256" key="1">
    <source>
        <dbReference type="SAM" id="MobiDB-lite"/>
    </source>
</evidence>
<dbReference type="EMBL" id="FODE01000068">
    <property type="protein sequence ID" value="SEO31991.1"/>
    <property type="molecule type" value="Genomic_DNA"/>
</dbReference>